<proteinExistence type="predicted"/>
<comment type="caution">
    <text evidence="2">The sequence shown here is derived from an EMBL/GenBank/DDBJ whole genome shotgun (WGS) entry which is preliminary data.</text>
</comment>
<dbReference type="Gene3D" id="3.40.630.30">
    <property type="match status" value="2"/>
</dbReference>
<dbReference type="InterPro" id="IPR016181">
    <property type="entry name" value="Acyl_CoA_acyltransferase"/>
</dbReference>
<dbReference type="EMBL" id="MAEL01000053">
    <property type="protein sequence ID" value="KAF1302249.1"/>
    <property type="molecule type" value="Genomic_DNA"/>
</dbReference>
<dbReference type="PANTHER" id="PTHR43617">
    <property type="entry name" value="L-AMINO ACID N-ACETYLTRANSFERASE"/>
    <property type="match status" value="1"/>
</dbReference>
<evidence type="ECO:0000259" key="1">
    <source>
        <dbReference type="PROSITE" id="PS51186"/>
    </source>
</evidence>
<feature type="domain" description="N-acetyltransferase" evidence="1">
    <location>
        <begin position="173"/>
        <end position="316"/>
    </location>
</feature>
<dbReference type="PROSITE" id="PS51186">
    <property type="entry name" value="GNAT"/>
    <property type="match status" value="2"/>
</dbReference>
<dbReference type="Pfam" id="PF00583">
    <property type="entry name" value="Acetyltransf_1"/>
    <property type="match status" value="2"/>
</dbReference>
<organism evidence="2 3">
    <name type="scientific">Candidatus Enterococcus willemsii</name>
    <dbReference type="NCBI Taxonomy" id="1857215"/>
    <lineage>
        <taxon>Bacteria</taxon>
        <taxon>Bacillati</taxon>
        <taxon>Bacillota</taxon>
        <taxon>Bacilli</taxon>
        <taxon>Lactobacillales</taxon>
        <taxon>Enterococcaceae</taxon>
        <taxon>Enterococcus</taxon>
    </lineage>
</organism>
<dbReference type="RefSeq" id="WP_161902873.1">
    <property type="nucleotide sequence ID" value="NZ_MAEL01000053.1"/>
</dbReference>
<sequence length="316" mass="36933">MQLIKIKVAAEKEKLRLNQIYEESKAYFQRVEGRETLPPLININEVIPAIPHERCHCLSVYYLDEIIGYLWVFDESPTNIYILHFYIDEKYRARGLARLAIQELEKRYGKTLETAELVVSSVNYLGLKFWQSVGFHTILHVYEPNTIGSNAVELELQKRINSVDEDDIGLLSVDTQNYFLGEMLHVSNEQKNKNLVLTVPEAIHEAEKLDVAEAYFIRLNNEVIGYAALVFDEKIPEKDKRYWLWQLMIDEKYQQKGYARKALSLIIEKYFRRANVEVITLSTKSSNFKALRLYKSFGFQETGEMNGDEVILQKYL</sequence>
<evidence type="ECO:0000313" key="2">
    <source>
        <dbReference type="EMBL" id="KAF1302249.1"/>
    </source>
</evidence>
<dbReference type="SUPFAM" id="SSF55729">
    <property type="entry name" value="Acyl-CoA N-acyltransferases (Nat)"/>
    <property type="match status" value="2"/>
</dbReference>
<protein>
    <recommendedName>
        <fullName evidence="1">N-acetyltransferase domain-containing protein</fullName>
    </recommendedName>
</protein>
<evidence type="ECO:0000313" key="3">
    <source>
        <dbReference type="Proteomes" id="UP000782705"/>
    </source>
</evidence>
<keyword evidence="3" id="KW-1185">Reference proteome</keyword>
<accession>A0ABQ6YX09</accession>
<dbReference type="InterPro" id="IPR050276">
    <property type="entry name" value="MshD_Acetyltransferase"/>
</dbReference>
<gene>
    <name evidence="2" type="ORF">BAU17_10745</name>
</gene>
<feature type="domain" description="N-acetyltransferase" evidence="1">
    <location>
        <begin position="4"/>
        <end position="161"/>
    </location>
</feature>
<dbReference type="InterPro" id="IPR000182">
    <property type="entry name" value="GNAT_dom"/>
</dbReference>
<dbReference type="CDD" id="cd04301">
    <property type="entry name" value="NAT_SF"/>
    <property type="match status" value="2"/>
</dbReference>
<name>A0ABQ6YX09_9ENTE</name>
<dbReference type="Proteomes" id="UP000782705">
    <property type="component" value="Unassembled WGS sequence"/>
</dbReference>
<reference evidence="2 3" key="1">
    <citation type="submission" date="2016-06" db="EMBL/GenBank/DDBJ databases">
        <title>Four novel species of enterococci isolated from chicken manure.</title>
        <authorList>
            <person name="Van Tyne D."/>
        </authorList>
    </citation>
    <scope>NUCLEOTIDE SEQUENCE [LARGE SCALE GENOMIC DNA]</scope>
    <source>
        <strain evidence="2 3">CU12B</strain>
    </source>
</reference>